<comment type="caution">
    <text evidence="2">The sequence shown here is derived from an EMBL/GenBank/DDBJ whole genome shotgun (WGS) entry which is preliminary data.</text>
</comment>
<keyword evidence="3" id="KW-1185">Reference proteome</keyword>
<dbReference type="AlphaFoldDB" id="A0AAW0FU31"/>
<feature type="region of interest" description="Disordered" evidence="1">
    <location>
        <begin position="1"/>
        <end position="117"/>
    </location>
</feature>
<evidence type="ECO:0000313" key="3">
    <source>
        <dbReference type="Proteomes" id="UP001385951"/>
    </source>
</evidence>
<reference evidence="2 3" key="1">
    <citation type="submission" date="2022-09" db="EMBL/GenBank/DDBJ databases">
        <authorList>
            <person name="Palmer J.M."/>
        </authorList>
    </citation>
    <scope>NUCLEOTIDE SEQUENCE [LARGE SCALE GENOMIC DNA]</scope>
    <source>
        <strain evidence="2 3">DSM 7382</strain>
    </source>
</reference>
<evidence type="ECO:0000313" key="2">
    <source>
        <dbReference type="EMBL" id="KAK7680215.1"/>
    </source>
</evidence>
<feature type="region of interest" description="Disordered" evidence="1">
    <location>
        <begin position="129"/>
        <end position="210"/>
    </location>
</feature>
<dbReference type="Proteomes" id="UP001385951">
    <property type="component" value="Unassembled WGS sequence"/>
</dbReference>
<feature type="compositionally biased region" description="Acidic residues" evidence="1">
    <location>
        <begin position="476"/>
        <end position="488"/>
    </location>
</feature>
<feature type="compositionally biased region" description="Polar residues" evidence="1">
    <location>
        <begin position="34"/>
        <end position="44"/>
    </location>
</feature>
<accession>A0AAW0FU31</accession>
<feature type="compositionally biased region" description="Polar residues" evidence="1">
    <location>
        <begin position="66"/>
        <end position="103"/>
    </location>
</feature>
<sequence length="516" mass="57030">MASPKKRGAGTPAKKPPASPAKKLASPRKRVQKALNTPTRQSSRLRSRHEQDQAMQVDQPPRPHSPASTFGSSLTPTSQISQKHANQQPTVKQGILKQNTPITANDREPSVHTARSLARDLFECASQHHAENMSQPGDEGTRASTRGPTPRLDLDRDYVYRVEDMRGTEGQPTGPSRIGLYPAAPPALDGQRPHPRPRLRRSPNSIDVERRINQRRKAEAHIQAQLDQAENYHVDNSEVSIGAFSRTQCGSNGTALYPDPEPPSRINRHPVPRGMDAVIVRTDSEIARLPSEEPQNWAIDVYPSLAQRIIEMPARDEAEVAEILAVESHAGVPCWMYANGRIEIYADRSTPQFRQLWQFLQELGGTQLPSGSPMEGIEGDNTGTETPVAPVYGVDPSNVPIAGPSNMQVGRINRAYLDTGMNEEPPYRGPPVGADFTRYRINSWRAQVEPLALTGQTPSLDDRSLYQGSTDYSNVGDDDDNDDNETDNEPPVIVWCSFHDKREPCSECDDELMACA</sequence>
<dbReference type="EMBL" id="JASBNA010000051">
    <property type="protein sequence ID" value="KAK7680215.1"/>
    <property type="molecule type" value="Genomic_DNA"/>
</dbReference>
<proteinExistence type="predicted"/>
<organism evidence="2 3">
    <name type="scientific">Cerrena zonata</name>
    <dbReference type="NCBI Taxonomy" id="2478898"/>
    <lineage>
        <taxon>Eukaryota</taxon>
        <taxon>Fungi</taxon>
        <taxon>Dikarya</taxon>
        <taxon>Basidiomycota</taxon>
        <taxon>Agaricomycotina</taxon>
        <taxon>Agaricomycetes</taxon>
        <taxon>Polyporales</taxon>
        <taxon>Cerrenaceae</taxon>
        <taxon>Cerrena</taxon>
    </lineage>
</organism>
<name>A0AAW0FU31_9APHY</name>
<feature type="compositionally biased region" description="Basic and acidic residues" evidence="1">
    <location>
        <begin position="152"/>
        <end position="167"/>
    </location>
</feature>
<feature type="region of interest" description="Disordered" evidence="1">
    <location>
        <begin position="252"/>
        <end position="271"/>
    </location>
</feature>
<protein>
    <submittedName>
        <fullName evidence="2">Uncharacterized protein</fullName>
    </submittedName>
</protein>
<gene>
    <name evidence="2" type="ORF">QCA50_016724</name>
</gene>
<evidence type="ECO:0000256" key="1">
    <source>
        <dbReference type="SAM" id="MobiDB-lite"/>
    </source>
</evidence>
<feature type="region of interest" description="Disordered" evidence="1">
    <location>
        <begin position="456"/>
        <end position="491"/>
    </location>
</feature>